<dbReference type="Gramene" id="OQU80877">
    <property type="protein sequence ID" value="OQU80877"/>
    <property type="gene ID" value="SORBI_3007G202540"/>
</dbReference>
<evidence type="ECO:0008006" key="4">
    <source>
        <dbReference type="Google" id="ProtNLM"/>
    </source>
</evidence>
<gene>
    <name evidence="2" type="ORF">SORBI_3007G202540</name>
</gene>
<dbReference type="Proteomes" id="UP000000768">
    <property type="component" value="Chromosome 7"/>
</dbReference>
<reference evidence="2 3" key="1">
    <citation type="journal article" date="2009" name="Nature">
        <title>The Sorghum bicolor genome and the diversification of grasses.</title>
        <authorList>
            <person name="Paterson A.H."/>
            <person name="Bowers J.E."/>
            <person name="Bruggmann R."/>
            <person name="Dubchak I."/>
            <person name="Grimwood J."/>
            <person name="Gundlach H."/>
            <person name="Haberer G."/>
            <person name="Hellsten U."/>
            <person name="Mitros T."/>
            <person name="Poliakov A."/>
            <person name="Schmutz J."/>
            <person name="Spannagl M."/>
            <person name="Tang H."/>
            <person name="Wang X."/>
            <person name="Wicker T."/>
            <person name="Bharti A.K."/>
            <person name="Chapman J."/>
            <person name="Feltus F.A."/>
            <person name="Gowik U."/>
            <person name="Grigoriev I.V."/>
            <person name="Lyons E."/>
            <person name="Maher C.A."/>
            <person name="Martis M."/>
            <person name="Narechania A."/>
            <person name="Otillar R.P."/>
            <person name="Penning B.W."/>
            <person name="Salamov A.A."/>
            <person name="Wang Y."/>
            <person name="Zhang L."/>
            <person name="Carpita N.C."/>
            <person name="Freeling M."/>
            <person name="Gingle A.R."/>
            <person name="Hash C.T."/>
            <person name="Keller B."/>
            <person name="Klein P."/>
            <person name="Kresovich S."/>
            <person name="McCann M.C."/>
            <person name="Ming R."/>
            <person name="Peterson D.G."/>
            <person name="Mehboob-ur-Rahman"/>
            <person name="Ware D."/>
            <person name="Westhoff P."/>
            <person name="Mayer K.F."/>
            <person name="Messing J."/>
            <person name="Rokhsar D.S."/>
        </authorList>
    </citation>
    <scope>NUCLEOTIDE SEQUENCE [LARGE SCALE GENOMIC DNA]</scope>
    <source>
        <strain evidence="3">cv. BTx623</strain>
    </source>
</reference>
<dbReference type="EMBL" id="CM000766">
    <property type="protein sequence ID" value="OQU80877.1"/>
    <property type="molecule type" value="Genomic_DNA"/>
</dbReference>
<dbReference type="InParanoid" id="A0A1Z5RAZ1"/>
<evidence type="ECO:0000313" key="2">
    <source>
        <dbReference type="EMBL" id="OQU80877.1"/>
    </source>
</evidence>
<sequence>MFLGFLNLVVFHLVLRLGNQSRLARVSTRMKKNCFSSPLDCVEGNGRCRIAEVGRVRGWCSIRWISA</sequence>
<evidence type="ECO:0000256" key="1">
    <source>
        <dbReference type="SAM" id="SignalP"/>
    </source>
</evidence>
<dbReference type="AlphaFoldDB" id="A0A1Z5RAZ1"/>
<proteinExistence type="predicted"/>
<keyword evidence="3" id="KW-1185">Reference proteome</keyword>
<reference evidence="3" key="2">
    <citation type="journal article" date="2018" name="Plant J.">
        <title>The Sorghum bicolor reference genome: improved assembly, gene annotations, a transcriptome atlas, and signatures of genome organization.</title>
        <authorList>
            <person name="McCormick R.F."/>
            <person name="Truong S.K."/>
            <person name="Sreedasyam A."/>
            <person name="Jenkins J."/>
            <person name="Shu S."/>
            <person name="Sims D."/>
            <person name="Kennedy M."/>
            <person name="Amirebrahimi M."/>
            <person name="Weers B.D."/>
            <person name="McKinley B."/>
            <person name="Mattison A."/>
            <person name="Morishige D.T."/>
            <person name="Grimwood J."/>
            <person name="Schmutz J."/>
            <person name="Mullet J.E."/>
        </authorList>
    </citation>
    <scope>NUCLEOTIDE SEQUENCE [LARGE SCALE GENOMIC DNA]</scope>
    <source>
        <strain evidence="3">cv. BTx623</strain>
    </source>
</reference>
<organism evidence="2 3">
    <name type="scientific">Sorghum bicolor</name>
    <name type="common">Sorghum</name>
    <name type="synonym">Sorghum vulgare</name>
    <dbReference type="NCBI Taxonomy" id="4558"/>
    <lineage>
        <taxon>Eukaryota</taxon>
        <taxon>Viridiplantae</taxon>
        <taxon>Streptophyta</taxon>
        <taxon>Embryophyta</taxon>
        <taxon>Tracheophyta</taxon>
        <taxon>Spermatophyta</taxon>
        <taxon>Magnoliopsida</taxon>
        <taxon>Liliopsida</taxon>
        <taxon>Poales</taxon>
        <taxon>Poaceae</taxon>
        <taxon>PACMAD clade</taxon>
        <taxon>Panicoideae</taxon>
        <taxon>Andropogonodae</taxon>
        <taxon>Andropogoneae</taxon>
        <taxon>Sorghinae</taxon>
        <taxon>Sorghum</taxon>
    </lineage>
</organism>
<name>A0A1Z5RAZ1_SORBI</name>
<accession>A0A1Z5RAZ1</accession>
<feature type="signal peptide" evidence="1">
    <location>
        <begin position="1"/>
        <end position="16"/>
    </location>
</feature>
<evidence type="ECO:0000313" key="3">
    <source>
        <dbReference type="Proteomes" id="UP000000768"/>
    </source>
</evidence>
<dbReference type="OMA" id="VSTNCVE"/>
<feature type="chain" id="PRO_5013255710" description="Secreted protein" evidence="1">
    <location>
        <begin position="17"/>
        <end position="67"/>
    </location>
</feature>
<protein>
    <recommendedName>
        <fullName evidence="4">Secreted protein</fullName>
    </recommendedName>
</protein>
<keyword evidence="1" id="KW-0732">Signal</keyword>